<dbReference type="AlphaFoldDB" id="A0A835PSE5"/>
<reference evidence="3 4" key="1">
    <citation type="journal article" date="2020" name="Nat. Food">
        <title>A phased Vanilla planifolia genome enables genetic improvement of flavour and production.</title>
        <authorList>
            <person name="Hasing T."/>
            <person name="Tang H."/>
            <person name="Brym M."/>
            <person name="Khazi F."/>
            <person name="Huang T."/>
            <person name="Chambers A.H."/>
        </authorList>
    </citation>
    <scope>NUCLEOTIDE SEQUENCE [LARGE SCALE GENOMIC DNA]</scope>
    <source>
        <tissue evidence="1">Leaf</tissue>
    </source>
</reference>
<dbReference type="Proteomes" id="UP000639772">
    <property type="component" value="Chromosome 12"/>
</dbReference>
<keyword evidence="3" id="KW-1185">Reference proteome</keyword>
<evidence type="ECO:0000313" key="4">
    <source>
        <dbReference type="Proteomes" id="UP000639772"/>
    </source>
</evidence>
<evidence type="ECO:0000313" key="3">
    <source>
        <dbReference type="Proteomes" id="UP000636800"/>
    </source>
</evidence>
<proteinExistence type="predicted"/>
<gene>
    <name evidence="2" type="ORF">HPP92_022645</name>
    <name evidence="1" type="ORF">HPP92_022927</name>
</gene>
<dbReference type="EMBL" id="JADCNL010000012">
    <property type="protein sequence ID" value="KAG0457770.1"/>
    <property type="molecule type" value="Genomic_DNA"/>
</dbReference>
<evidence type="ECO:0000313" key="2">
    <source>
        <dbReference type="EMBL" id="KAG0459517.1"/>
    </source>
</evidence>
<protein>
    <submittedName>
        <fullName evidence="1">Uncharacterized protein</fullName>
    </submittedName>
</protein>
<evidence type="ECO:0000313" key="1">
    <source>
        <dbReference type="EMBL" id="KAG0457770.1"/>
    </source>
</evidence>
<accession>A0A835PSE5</accession>
<name>A0A835PSE5_VANPL</name>
<sequence>MLFGAEIKQLSAVSFEDRTRRKPLRLLLKNSRILSSPKEKGCRLERTRKIVVGHAESSQGWKRRQLRWRAPEKWLLEILRNRRLLHP</sequence>
<dbReference type="Proteomes" id="UP000636800">
    <property type="component" value="Chromosome 12"/>
</dbReference>
<comment type="caution">
    <text evidence="1">The sequence shown here is derived from an EMBL/GenBank/DDBJ whole genome shotgun (WGS) entry which is preliminary data.</text>
</comment>
<dbReference type="EMBL" id="JADCNM010000012">
    <property type="protein sequence ID" value="KAG0459517.1"/>
    <property type="molecule type" value="Genomic_DNA"/>
</dbReference>
<organism evidence="1 3">
    <name type="scientific">Vanilla planifolia</name>
    <name type="common">Vanilla</name>
    <dbReference type="NCBI Taxonomy" id="51239"/>
    <lineage>
        <taxon>Eukaryota</taxon>
        <taxon>Viridiplantae</taxon>
        <taxon>Streptophyta</taxon>
        <taxon>Embryophyta</taxon>
        <taxon>Tracheophyta</taxon>
        <taxon>Spermatophyta</taxon>
        <taxon>Magnoliopsida</taxon>
        <taxon>Liliopsida</taxon>
        <taxon>Asparagales</taxon>
        <taxon>Orchidaceae</taxon>
        <taxon>Vanilloideae</taxon>
        <taxon>Vanilleae</taxon>
        <taxon>Vanilla</taxon>
    </lineage>
</organism>